<dbReference type="OrthoDB" id="9807577at2"/>
<dbReference type="KEGG" id="sphj:BSL82_15820"/>
<reference evidence="2" key="1">
    <citation type="submission" date="2016-11" db="EMBL/GenBank/DDBJ databases">
        <title>Complete Genome Sequence of alachlor-degrading Sphingomonas sp. strain JJ-A5.</title>
        <authorList>
            <person name="Lee H."/>
            <person name="Ka J.-O."/>
        </authorList>
    </citation>
    <scope>NUCLEOTIDE SEQUENCE [LARGE SCALE GENOMIC DNA]</scope>
    <source>
        <strain evidence="2">JJ-A5</strain>
    </source>
</reference>
<evidence type="ECO:0008006" key="3">
    <source>
        <dbReference type="Google" id="ProtNLM"/>
    </source>
</evidence>
<name>A0A1L3ZY59_9SPHN</name>
<organism evidence="1 2">
    <name type="scientific">Tardibacter chloracetimidivorans</name>
    <dbReference type="NCBI Taxonomy" id="1921510"/>
    <lineage>
        <taxon>Bacteria</taxon>
        <taxon>Pseudomonadati</taxon>
        <taxon>Pseudomonadota</taxon>
        <taxon>Alphaproteobacteria</taxon>
        <taxon>Sphingomonadales</taxon>
        <taxon>Sphingomonadaceae</taxon>
        <taxon>Tardibacter</taxon>
    </lineage>
</organism>
<sequence>MTLLELGSAIISPCGLYRYRLEREVAGTGQTVVIMVNPSTADAAQDDATIRKLRGFGERNRWGRIIVGNLFAYRSTDVRNVADASDPVGPDNDEHLFDMLAGANQIVFAWGPAGKLPKRLRTRWKAVASMVNDLGQRAYSIGAPAKDGHPCHPLMLPYSRQLQPWSLHP</sequence>
<protein>
    <recommendedName>
        <fullName evidence="3">DUF1643 domain-containing protein</fullName>
    </recommendedName>
</protein>
<dbReference type="RefSeq" id="WP_072598234.1">
    <property type="nucleotide sequence ID" value="NZ_CP018221.1"/>
</dbReference>
<evidence type="ECO:0000313" key="1">
    <source>
        <dbReference type="EMBL" id="API60573.1"/>
    </source>
</evidence>
<dbReference type="AlphaFoldDB" id="A0A1L3ZY59"/>
<dbReference type="STRING" id="1921510.BSL82_15820"/>
<proteinExistence type="predicted"/>
<keyword evidence="2" id="KW-1185">Reference proteome</keyword>
<gene>
    <name evidence="1" type="ORF">BSL82_15820</name>
</gene>
<dbReference type="EMBL" id="CP018221">
    <property type="protein sequence ID" value="API60573.1"/>
    <property type="molecule type" value="Genomic_DNA"/>
</dbReference>
<dbReference type="Proteomes" id="UP000182063">
    <property type="component" value="Chromosome"/>
</dbReference>
<evidence type="ECO:0000313" key="2">
    <source>
        <dbReference type="Proteomes" id="UP000182063"/>
    </source>
</evidence>
<accession>A0A1L3ZY59</accession>
<dbReference type="Pfam" id="PF07799">
    <property type="entry name" value="DUF1643"/>
    <property type="match status" value="1"/>
</dbReference>
<dbReference type="InterPro" id="IPR012441">
    <property type="entry name" value="DUF1643"/>
</dbReference>